<reference evidence="1 2" key="1">
    <citation type="journal article" date="2013" name="Genome Announc.">
        <title>Draft Genome Sequence of Sphingobium ummariense Strain RL-3, a Hexachlorocyclohexane-Degrading Bacterium.</title>
        <authorList>
            <person name="Kohli P."/>
            <person name="Dua A."/>
            <person name="Sangwan N."/>
            <person name="Oldach P."/>
            <person name="Khurana J.P."/>
            <person name="Lal R."/>
        </authorList>
    </citation>
    <scope>NUCLEOTIDE SEQUENCE [LARGE SCALE GENOMIC DNA]</scope>
    <source>
        <strain evidence="1 2">RL-3</strain>
    </source>
</reference>
<dbReference type="Proteomes" id="UP000015523">
    <property type="component" value="Unassembled WGS sequence"/>
</dbReference>
<name>T0IWS3_9SPHN</name>
<gene>
    <name evidence="1" type="ORF">M529_05530</name>
</gene>
<accession>T0IWS3</accession>
<proteinExistence type="predicted"/>
<dbReference type="EMBL" id="AUWY01000047">
    <property type="protein sequence ID" value="EQB33255.1"/>
    <property type="molecule type" value="Genomic_DNA"/>
</dbReference>
<comment type="caution">
    <text evidence="1">The sequence shown here is derived from an EMBL/GenBank/DDBJ whole genome shotgun (WGS) entry which is preliminary data.</text>
</comment>
<organism evidence="1 2">
    <name type="scientific">Sphingobium ummariense RL-3</name>
    <dbReference type="NCBI Taxonomy" id="1346791"/>
    <lineage>
        <taxon>Bacteria</taxon>
        <taxon>Pseudomonadati</taxon>
        <taxon>Pseudomonadota</taxon>
        <taxon>Alphaproteobacteria</taxon>
        <taxon>Sphingomonadales</taxon>
        <taxon>Sphingomonadaceae</taxon>
        <taxon>Sphingobium</taxon>
    </lineage>
</organism>
<evidence type="ECO:0000313" key="1">
    <source>
        <dbReference type="EMBL" id="EQB33255.1"/>
    </source>
</evidence>
<dbReference type="PATRIC" id="fig|1346791.3.peg.1065"/>
<dbReference type="AlphaFoldDB" id="T0IWS3"/>
<keyword evidence="2" id="KW-1185">Reference proteome</keyword>
<evidence type="ECO:0000313" key="2">
    <source>
        <dbReference type="Proteomes" id="UP000015523"/>
    </source>
</evidence>
<sequence>MSGRFYVIDRIFDAAELRLGLKRQQIVRIDRIAPQGTSKSKRRGA</sequence>
<protein>
    <submittedName>
        <fullName evidence="1">Uncharacterized protein</fullName>
    </submittedName>
</protein>